<dbReference type="PANTHER" id="PTHR13356:SF0">
    <property type="entry name" value="SOSS COMPLEX SUBUNIT B HOMOLOG"/>
    <property type="match status" value="1"/>
</dbReference>
<proteinExistence type="predicted"/>
<dbReference type="GO" id="GO:0010212">
    <property type="term" value="P:response to ionizing radiation"/>
    <property type="evidence" value="ECO:0007669"/>
    <property type="project" value="TreeGrafter"/>
</dbReference>
<feature type="region of interest" description="Disordered" evidence="2">
    <location>
        <begin position="150"/>
        <end position="421"/>
    </location>
</feature>
<gene>
    <name evidence="3" type="primary">NABP2</name>
    <name evidence="3" type="ORF">BGW38_007805</name>
</gene>
<feature type="compositionally biased region" description="Basic residues" evidence="2">
    <location>
        <begin position="377"/>
        <end position="389"/>
    </location>
</feature>
<feature type="compositionally biased region" description="Basic residues" evidence="2">
    <location>
        <begin position="411"/>
        <end position="421"/>
    </location>
</feature>
<dbReference type="Proteomes" id="UP000780801">
    <property type="component" value="Unassembled WGS sequence"/>
</dbReference>
<accession>A0A9P6KA12</accession>
<feature type="compositionally biased region" description="Gly residues" evidence="2">
    <location>
        <begin position="361"/>
        <end position="376"/>
    </location>
</feature>
<dbReference type="PANTHER" id="PTHR13356">
    <property type="entry name" value="OB FOLD NUCLEIC ACID BINDING PROTEIN-RELATED"/>
    <property type="match status" value="1"/>
</dbReference>
<dbReference type="InterPro" id="IPR051231">
    <property type="entry name" value="SOSS-B"/>
</dbReference>
<dbReference type="InterPro" id="IPR012340">
    <property type="entry name" value="NA-bd_OB-fold"/>
</dbReference>
<dbReference type="OrthoDB" id="295715at2759"/>
<dbReference type="GO" id="GO:0003677">
    <property type="term" value="F:DNA binding"/>
    <property type="evidence" value="ECO:0007669"/>
    <property type="project" value="UniProtKB-KW"/>
</dbReference>
<feature type="compositionally biased region" description="Gly residues" evidence="2">
    <location>
        <begin position="390"/>
        <end position="408"/>
    </location>
</feature>
<reference evidence="3" key="1">
    <citation type="journal article" date="2020" name="Fungal Divers.">
        <title>Resolving the Mortierellaceae phylogeny through synthesis of multi-gene phylogenetics and phylogenomics.</title>
        <authorList>
            <person name="Vandepol N."/>
            <person name="Liber J."/>
            <person name="Desiro A."/>
            <person name="Na H."/>
            <person name="Kennedy M."/>
            <person name="Barry K."/>
            <person name="Grigoriev I.V."/>
            <person name="Miller A.N."/>
            <person name="O'Donnell K."/>
            <person name="Stajich J.E."/>
            <person name="Bonito G."/>
        </authorList>
    </citation>
    <scope>NUCLEOTIDE SEQUENCE</scope>
    <source>
        <strain evidence="3">KOD1015</strain>
    </source>
</reference>
<dbReference type="GO" id="GO:0000724">
    <property type="term" value="P:double-strand break repair via homologous recombination"/>
    <property type="evidence" value="ECO:0007669"/>
    <property type="project" value="TreeGrafter"/>
</dbReference>
<name>A0A9P6KA12_9FUNG</name>
<protein>
    <submittedName>
        <fullName evidence="3">SOSS complex subunit B1</fullName>
    </submittedName>
</protein>
<evidence type="ECO:0000256" key="2">
    <source>
        <dbReference type="SAM" id="MobiDB-lite"/>
    </source>
</evidence>
<evidence type="ECO:0000256" key="1">
    <source>
        <dbReference type="ARBA" id="ARBA00023125"/>
    </source>
</evidence>
<feature type="compositionally biased region" description="Gly residues" evidence="2">
    <location>
        <begin position="219"/>
        <end position="234"/>
    </location>
</feature>
<feature type="compositionally biased region" description="Low complexity" evidence="2">
    <location>
        <begin position="277"/>
        <end position="294"/>
    </location>
</feature>
<feature type="compositionally biased region" description="Gly residues" evidence="2">
    <location>
        <begin position="327"/>
        <end position="346"/>
    </location>
</feature>
<keyword evidence="1" id="KW-0238">DNA-binding</keyword>
<dbReference type="EMBL" id="JAABOA010005205">
    <property type="protein sequence ID" value="KAF9577165.1"/>
    <property type="molecule type" value="Genomic_DNA"/>
</dbReference>
<comment type="caution">
    <text evidence="3">The sequence shown here is derived from an EMBL/GenBank/DDBJ whole genome shotgun (WGS) entry which is preliminary data.</text>
</comment>
<feature type="compositionally biased region" description="Low complexity" evidence="2">
    <location>
        <begin position="248"/>
        <end position="257"/>
    </location>
</feature>
<evidence type="ECO:0000313" key="4">
    <source>
        <dbReference type="Proteomes" id="UP000780801"/>
    </source>
</evidence>
<organism evidence="3 4">
    <name type="scientific">Lunasporangiospora selenospora</name>
    <dbReference type="NCBI Taxonomy" id="979761"/>
    <lineage>
        <taxon>Eukaryota</taxon>
        <taxon>Fungi</taxon>
        <taxon>Fungi incertae sedis</taxon>
        <taxon>Mucoromycota</taxon>
        <taxon>Mortierellomycotina</taxon>
        <taxon>Mortierellomycetes</taxon>
        <taxon>Mortierellales</taxon>
        <taxon>Mortierellaceae</taxon>
        <taxon>Lunasporangiospora</taxon>
    </lineage>
</organism>
<evidence type="ECO:0000313" key="3">
    <source>
        <dbReference type="EMBL" id="KAF9577165.1"/>
    </source>
</evidence>
<feature type="compositionally biased region" description="Pro residues" evidence="2">
    <location>
        <begin position="199"/>
        <end position="210"/>
    </location>
</feature>
<dbReference type="Gene3D" id="2.40.50.140">
    <property type="entry name" value="Nucleic acid-binding proteins"/>
    <property type="match status" value="1"/>
</dbReference>
<sequence>MRPIPAPTSGTSANGLPLTFISDLRPAMRGFNLECVLLEKAADPRRTYDNQLLTTFLVADKTGSIVLIIWGEEGKLLRNGDLLRIQGGEAKLFRGLIQLSTSKFGKYKKIGEDTMTFCEKPNWSEFEWMADPNKPNMMIPITPQMKMNLASAGPSTARAPGSVAPSINPAFRGDQHPRGPGGPRSFPQQQQSQQQQQQPPLPPPPPPPPNQVNNMPGNGMPGPGMMMNGGGAPGGYSNKGSFNGGGPNNPQQQPQQQGSGGNVRPFGNNGSLGGNGNSINSNNNISNNNSANSNDRPHSSPRHPKFNKHNKTHRDLDAPDSYPSPRGGAGAGAGAGGAGAGAGAGANGDDFARDMKLVSSQGGGSVGLGMRGGGHSHGGHGHGGRHGHGQHGGGHGFGQDSGIGGPAGSGHLRKKPKIEME</sequence>
<dbReference type="AlphaFoldDB" id="A0A9P6KA12"/>
<feature type="compositionally biased region" description="Basic residues" evidence="2">
    <location>
        <begin position="299"/>
        <end position="312"/>
    </location>
</feature>
<dbReference type="GO" id="GO:0070876">
    <property type="term" value="C:SOSS complex"/>
    <property type="evidence" value="ECO:0007669"/>
    <property type="project" value="TreeGrafter"/>
</dbReference>
<dbReference type="GO" id="GO:0044818">
    <property type="term" value="P:mitotic G2/M transition checkpoint"/>
    <property type="evidence" value="ECO:0007669"/>
    <property type="project" value="TreeGrafter"/>
</dbReference>
<feature type="compositionally biased region" description="Low complexity" evidence="2">
    <location>
        <begin position="183"/>
        <end position="198"/>
    </location>
</feature>
<dbReference type="SUPFAM" id="SSF50249">
    <property type="entry name" value="Nucleic acid-binding proteins"/>
    <property type="match status" value="1"/>
</dbReference>
<keyword evidence="4" id="KW-1185">Reference proteome</keyword>